<comment type="caution">
    <text evidence="3">The sequence shown here is derived from an EMBL/GenBank/DDBJ whole genome shotgun (WGS) entry which is preliminary data.</text>
</comment>
<proteinExistence type="inferred from homology"/>
<feature type="domain" description="SMP-30/Gluconolactonase/LRE-like region" evidence="2">
    <location>
        <begin position="7"/>
        <end position="122"/>
    </location>
</feature>
<dbReference type="PANTHER" id="PTHR10907">
    <property type="entry name" value="REGUCALCIN"/>
    <property type="match status" value="1"/>
</dbReference>
<dbReference type="InterPro" id="IPR005511">
    <property type="entry name" value="SMP-30"/>
</dbReference>
<dbReference type="InterPro" id="IPR011042">
    <property type="entry name" value="6-blade_b-propeller_TolB-like"/>
</dbReference>
<reference evidence="3" key="1">
    <citation type="submission" date="2013-08" db="EMBL/GenBank/DDBJ databases">
        <authorList>
            <person name="Mendez C."/>
            <person name="Richter M."/>
            <person name="Ferrer M."/>
            <person name="Sanchez J."/>
        </authorList>
    </citation>
    <scope>NUCLEOTIDE SEQUENCE</scope>
</reference>
<evidence type="ECO:0000259" key="2">
    <source>
        <dbReference type="Pfam" id="PF08450"/>
    </source>
</evidence>
<dbReference type="AlphaFoldDB" id="T0ZAW4"/>
<feature type="non-terminal residue" evidence="3">
    <location>
        <position position="1"/>
    </location>
</feature>
<dbReference type="GO" id="GO:0004341">
    <property type="term" value="F:gluconolactonase activity"/>
    <property type="evidence" value="ECO:0007669"/>
    <property type="project" value="TreeGrafter"/>
</dbReference>
<reference evidence="3" key="2">
    <citation type="journal article" date="2014" name="ISME J.">
        <title>Microbial stratification in low pH oxic and suboxic macroscopic growths along an acid mine drainage.</title>
        <authorList>
            <person name="Mendez-Garcia C."/>
            <person name="Mesa V."/>
            <person name="Sprenger R.R."/>
            <person name="Richter M."/>
            <person name="Diez M.S."/>
            <person name="Solano J."/>
            <person name="Bargiela R."/>
            <person name="Golyshina O.V."/>
            <person name="Manteca A."/>
            <person name="Ramos J.L."/>
            <person name="Gallego J.R."/>
            <person name="Llorente I."/>
            <person name="Martins Dos Santos V.A."/>
            <person name="Jensen O.N."/>
            <person name="Pelaez A.I."/>
            <person name="Sanchez J."/>
            <person name="Ferrer M."/>
        </authorList>
    </citation>
    <scope>NUCLEOTIDE SEQUENCE</scope>
</reference>
<accession>T0ZAW4</accession>
<comment type="similarity">
    <text evidence="1">Belongs to the SMP-30/CGR1 family.</text>
</comment>
<dbReference type="GO" id="GO:0005509">
    <property type="term" value="F:calcium ion binding"/>
    <property type="evidence" value="ECO:0007669"/>
    <property type="project" value="TreeGrafter"/>
</dbReference>
<evidence type="ECO:0000256" key="1">
    <source>
        <dbReference type="ARBA" id="ARBA00008853"/>
    </source>
</evidence>
<gene>
    <name evidence="3" type="ORF">B1B_13210</name>
</gene>
<name>T0ZAW4_9ZZZZ</name>
<dbReference type="SUPFAM" id="SSF63829">
    <property type="entry name" value="Calcium-dependent phosphotriesterase"/>
    <property type="match status" value="1"/>
</dbReference>
<evidence type="ECO:0000313" key="3">
    <source>
        <dbReference type="EMBL" id="EQD45111.1"/>
    </source>
</evidence>
<dbReference type="GO" id="GO:0019853">
    <property type="term" value="P:L-ascorbic acid biosynthetic process"/>
    <property type="evidence" value="ECO:0007669"/>
    <property type="project" value="TreeGrafter"/>
</dbReference>
<dbReference type="Gene3D" id="2.120.10.30">
    <property type="entry name" value="TolB, C-terminal domain"/>
    <property type="match status" value="1"/>
</dbReference>
<dbReference type="InterPro" id="IPR013658">
    <property type="entry name" value="SGL"/>
</dbReference>
<dbReference type="Pfam" id="PF08450">
    <property type="entry name" value="SGL"/>
    <property type="match status" value="1"/>
</dbReference>
<dbReference type="EMBL" id="AUZY01008690">
    <property type="protein sequence ID" value="EQD45111.1"/>
    <property type="molecule type" value="Genomic_DNA"/>
</dbReference>
<sequence>SLHRLALGGIAIANGTAFSPDGRTLYYCDSPTHVIRRCRYTRAGEVRDPCDWIDLTHVDGEPDGSTVDAAGGVWNARWDAGEVVRYDTAGHITDIVTLSVSRPTRPALGGLNLDTLFVTSAQPDSPGNTADTEDGHVFAAHADIAGLPEARFAGTPLRHPHA</sequence>
<dbReference type="PANTHER" id="PTHR10907:SF47">
    <property type="entry name" value="REGUCALCIN"/>
    <property type="match status" value="1"/>
</dbReference>
<protein>
    <submittedName>
        <fullName evidence="3">SMP-30/gluconolaconase/LRE domain-containing protein</fullName>
    </submittedName>
</protein>
<organism evidence="3">
    <name type="scientific">mine drainage metagenome</name>
    <dbReference type="NCBI Taxonomy" id="410659"/>
    <lineage>
        <taxon>unclassified sequences</taxon>
        <taxon>metagenomes</taxon>
        <taxon>ecological metagenomes</taxon>
    </lineage>
</organism>
<dbReference type="PRINTS" id="PR01790">
    <property type="entry name" value="SMP30FAMILY"/>
</dbReference>